<reference evidence="2 3" key="1">
    <citation type="submission" date="2019-05" db="EMBL/GenBank/DDBJ databases">
        <title>Another draft genome of Portunus trituberculatus and its Hox gene families provides insights of decapod evolution.</title>
        <authorList>
            <person name="Jeong J.-H."/>
            <person name="Song I."/>
            <person name="Kim S."/>
            <person name="Choi T."/>
            <person name="Kim D."/>
            <person name="Ryu S."/>
            <person name="Kim W."/>
        </authorList>
    </citation>
    <scope>NUCLEOTIDE SEQUENCE [LARGE SCALE GENOMIC DNA]</scope>
    <source>
        <tissue evidence="2">Muscle</tissue>
    </source>
</reference>
<gene>
    <name evidence="2" type="ORF">E2C01_036259</name>
</gene>
<dbReference type="AlphaFoldDB" id="A0A5B7FBZ0"/>
<dbReference type="Proteomes" id="UP000324222">
    <property type="component" value="Unassembled WGS sequence"/>
</dbReference>
<proteinExistence type="predicted"/>
<accession>A0A5B7FBZ0</accession>
<evidence type="ECO:0000313" key="3">
    <source>
        <dbReference type="Proteomes" id="UP000324222"/>
    </source>
</evidence>
<feature type="region of interest" description="Disordered" evidence="1">
    <location>
        <begin position="37"/>
        <end position="62"/>
    </location>
</feature>
<feature type="compositionally biased region" description="Polar residues" evidence="1">
    <location>
        <begin position="1"/>
        <end position="22"/>
    </location>
</feature>
<comment type="caution">
    <text evidence="2">The sequence shown here is derived from an EMBL/GenBank/DDBJ whole genome shotgun (WGS) entry which is preliminary data.</text>
</comment>
<sequence length="62" mass="6685">MNASKTKTTNTIASSNTAITKNNKNKLKMESQMKEINTAADKSKQSRRVPGGSSLHTGMMNA</sequence>
<evidence type="ECO:0000256" key="1">
    <source>
        <dbReference type="SAM" id="MobiDB-lite"/>
    </source>
</evidence>
<name>A0A5B7FBZ0_PORTR</name>
<feature type="region of interest" description="Disordered" evidence="1">
    <location>
        <begin position="1"/>
        <end position="25"/>
    </location>
</feature>
<evidence type="ECO:0000313" key="2">
    <source>
        <dbReference type="EMBL" id="MPC42633.1"/>
    </source>
</evidence>
<dbReference type="EMBL" id="VSRR010005508">
    <property type="protein sequence ID" value="MPC42633.1"/>
    <property type="molecule type" value="Genomic_DNA"/>
</dbReference>
<protein>
    <submittedName>
        <fullName evidence="2">Uncharacterized protein</fullName>
    </submittedName>
</protein>
<keyword evidence="3" id="KW-1185">Reference proteome</keyword>
<organism evidence="2 3">
    <name type="scientific">Portunus trituberculatus</name>
    <name type="common">Swimming crab</name>
    <name type="synonym">Neptunus trituberculatus</name>
    <dbReference type="NCBI Taxonomy" id="210409"/>
    <lineage>
        <taxon>Eukaryota</taxon>
        <taxon>Metazoa</taxon>
        <taxon>Ecdysozoa</taxon>
        <taxon>Arthropoda</taxon>
        <taxon>Crustacea</taxon>
        <taxon>Multicrustacea</taxon>
        <taxon>Malacostraca</taxon>
        <taxon>Eumalacostraca</taxon>
        <taxon>Eucarida</taxon>
        <taxon>Decapoda</taxon>
        <taxon>Pleocyemata</taxon>
        <taxon>Brachyura</taxon>
        <taxon>Eubrachyura</taxon>
        <taxon>Portunoidea</taxon>
        <taxon>Portunidae</taxon>
        <taxon>Portuninae</taxon>
        <taxon>Portunus</taxon>
    </lineage>
</organism>